<keyword evidence="4" id="KW-1185">Reference proteome</keyword>
<feature type="transmembrane region" description="Helical" evidence="1">
    <location>
        <begin position="43"/>
        <end position="64"/>
    </location>
</feature>
<protein>
    <submittedName>
        <fullName evidence="3">DinB family protein</fullName>
    </submittedName>
</protein>
<dbReference type="Pfam" id="PF12867">
    <property type="entry name" value="DinB_2"/>
    <property type="match status" value="1"/>
</dbReference>
<dbReference type="InterPro" id="IPR034660">
    <property type="entry name" value="DinB/YfiT-like"/>
</dbReference>
<dbReference type="Gene3D" id="1.20.120.450">
    <property type="entry name" value="dinb family like domain"/>
    <property type="match status" value="1"/>
</dbReference>
<dbReference type="EMBL" id="JAGPXE010000010">
    <property type="protein sequence ID" value="MBQ0926643.1"/>
    <property type="molecule type" value="Genomic_DNA"/>
</dbReference>
<organism evidence="3 4">
    <name type="scientific">Saccharopolyspora endophytica</name>
    <dbReference type="NCBI Taxonomy" id="543886"/>
    <lineage>
        <taxon>Bacteria</taxon>
        <taxon>Bacillati</taxon>
        <taxon>Actinomycetota</taxon>
        <taxon>Actinomycetes</taxon>
        <taxon>Pseudonocardiales</taxon>
        <taxon>Pseudonocardiaceae</taxon>
        <taxon>Saccharopolyspora</taxon>
    </lineage>
</organism>
<gene>
    <name evidence="3" type="ORF">KBO27_22065</name>
</gene>
<evidence type="ECO:0000259" key="2">
    <source>
        <dbReference type="Pfam" id="PF12867"/>
    </source>
</evidence>
<keyword evidence="1" id="KW-1133">Transmembrane helix</keyword>
<evidence type="ECO:0000313" key="4">
    <source>
        <dbReference type="Proteomes" id="UP000674084"/>
    </source>
</evidence>
<keyword evidence="1" id="KW-0472">Membrane</keyword>
<name>A0ABS5DK25_9PSEU</name>
<dbReference type="SUPFAM" id="SSF109854">
    <property type="entry name" value="DinB/YfiT-like putative metalloenzymes"/>
    <property type="match status" value="1"/>
</dbReference>
<evidence type="ECO:0000256" key="1">
    <source>
        <dbReference type="SAM" id="Phobius"/>
    </source>
</evidence>
<feature type="domain" description="DinB-like" evidence="2">
    <location>
        <begin position="10"/>
        <end position="167"/>
    </location>
</feature>
<accession>A0ABS5DK25</accession>
<dbReference type="Proteomes" id="UP000674084">
    <property type="component" value="Unassembled WGS sequence"/>
</dbReference>
<proteinExistence type="predicted"/>
<reference evidence="3 4" key="1">
    <citation type="submission" date="2021-04" db="EMBL/GenBank/DDBJ databases">
        <title>Whole-genome sequencing of Saccharopolyspora endophytica KCTC 19397.</title>
        <authorList>
            <person name="Ay H."/>
            <person name="Saygin H."/>
            <person name="Sahin N."/>
        </authorList>
    </citation>
    <scope>NUCLEOTIDE SEQUENCE [LARGE SCALE GENOMIC DNA]</scope>
    <source>
        <strain evidence="3 4">KCTC 19397</strain>
    </source>
</reference>
<comment type="caution">
    <text evidence="3">The sequence shown here is derived from an EMBL/GenBank/DDBJ whole genome shotgun (WGS) entry which is preliminary data.</text>
</comment>
<dbReference type="InterPro" id="IPR024775">
    <property type="entry name" value="DinB-like"/>
</dbReference>
<sequence>MDRQVIHEEMERARAGFHELLSRATEAELGQMSKGTRWTNEQLLFHMLFGYMIARNLVILVRLFGRLPVGVSRGFAVLLNASTKPFDAVNYWGSCGGPRVFGPRRMTAKMDRVIDGLHRRLDAEREEDLRRGMHYPTRWDPFFADFMTLADVYHFPTQHFDFHRRQLTLDTRG</sequence>
<keyword evidence="1" id="KW-0812">Transmembrane</keyword>
<evidence type="ECO:0000313" key="3">
    <source>
        <dbReference type="EMBL" id="MBQ0926643.1"/>
    </source>
</evidence>